<proteinExistence type="predicted"/>
<dbReference type="OrthoDB" id="3563678at2759"/>
<dbReference type="HOGENOM" id="CLU_449068_0_0_1"/>
<evidence type="ECO:0000313" key="5">
    <source>
        <dbReference type="Proteomes" id="UP000053328"/>
    </source>
</evidence>
<dbReference type="Pfam" id="PF25485">
    <property type="entry name" value="DUF7908"/>
    <property type="match status" value="1"/>
</dbReference>
<dbReference type="VEuPathDB" id="FungiDB:PV08_11710"/>
<dbReference type="EMBL" id="KN847501">
    <property type="protein sequence ID" value="KIW09934.1"/>
    <property type="molecule type" value="Genomic_DNA"/>
</dbReference>
<dbReference type="InterPro" id="IPR057230">
    <property type="entry name" value="DUF7908"/>
</dbReference>
<evidence type="ECO:0000259" key="3">
    <source>
        <dbReference type="Pfam" id="PF25485"/>
    </source>
</evidence>
<accession>A0A0D2BF00</accession>
<gene>
    <name evidence="4" type="ORF">PV08_11710</name>
</gene>
<dbReference type="AlphaFoldDB" id="A0A0D2BF00"/>
<dbReference type="InterPro" id="IPR003609">
    <property type="entry name" value="Pan_app"/>
</dbReference>
<dbReference type="RefSeq" id="XP_016230150.1">
    <property type="nucleotide sequence ID" value="XM_016386018.1"/>
</dbReference>
<sequence length="608" mass="63610">MTSATTTSSPFPSGFVMEVTALSQTKRRRAETQGYVSFGDEDQAGLTDSKSSASIFFLYGDFLVTDDEYVGSRSDSKDSPLIKSGTPPTGFQFWTFPAGLGEVEGAGGFCLLGSTVYVVIDQSTCEYPINLVQRAPPAVSTSSTTTTATSQPTSSVVSTTTEATTSTSASTASTSETATSTLATSSSETTSSTSSQVTSSSETSTSTSTQSSSTYASTTSSETSTATSSQTTTSGEATTTASTSESTTSTQASSTTESTTSSSSSETTTVTTMTTTTSTQTTTTTSATPTSTVIPGYCEVGEYQFSTEDYDYYVCPDSDVHGYDLFYTSQDTYEGCAAQCDTYESCAGWSTPIVDGTGLCNLKTVTDASTRSESDTYNMWFKIAKPPTSTTTTSTTMSTTTTTTTMTTTTTTANNSPTCTAMSNPYTATNSDKFDLQCNTQTGGTQIGAVQNSDSFADCMELCAGVAECQYAQYQFTELPADPPLQPDPETVQTCTLYSDSNGSQGSAGFDLGHKLQPVTGTCTDQSDPFTTSSGVQFNTLCGQDWNGNYLNIGPAADYGACAEICGQDSECIGFLYNSGTCYPISGGMSHNSYYDGPDFNSGVKYQP</sequence>
<feature type="domain" description="Apple" evidence="2">
    <location>
        <begin position="319"/>
        <end position="350"/>
    </location>
</feature>
<feature type="domain" description="Apple" evidence="2">
    <location>
        <begin position="546"/>
        <end position="582"/>
    </location>
</feature>
<name>A0A0D2BF00_9EURO</name>
<feature type="compositionally biased region" description="Low complexity" evidence="1">
    <location>
        <begin position="138"/>
        <end position="293"/>
    </location>
</feature>
<reference evidence="4 5" key="1">
    <citation type="submission" date="2015-01" db="EMBL/GenBank/DDBJ databases">
        <title>The Genome Sequence of Exophiala spinifera CBS89968.</title>
        <authorList>
            <consortium name="The Broad Institute Genomics Platform"/>
            <person name="Cuomo C."/>
            <person name="de Hoog S."/>
            <person name="Gorbushina A."/>
            <person name="Stielow B."/>
            <person name="Teixiera M."/>
            <person name="Abouelleil A."/>
            <person name="Chapman S.B."/>
            <person name="Priest M."/>
            <person name="Young S.K."/>
            <person name="Wortman J."/>
            <person name="Nusbaum C."/>
            <person name="Birren B."/>
        </authorList>
    </citation>
    <scope>NUCLEOTIDE SEQUENCE [LARGE SCALE GENOMIC DNA]</scope>
    <source>
        <strain evidence="4 5">CBS 89968</strain>
    </source>
</reference>
<organism evidence="4 5">
    <name type="scientific">Exophiala spinifera</name>
    <dbReference type="NCBI Taxonomy" id="91928"/>
    <lineage>
        <taxon>Eukaryota</taxon>
        <taxon>Fungi</taxon>
        <taxon>Dikarya</taxon>
        <taxon>Ascomycota</taxon>
        <taxon>Pezizomycotina</taxon>
        <taxon>Eurotiomycetes</taxon>
        <taxon>Chaetothyriomycetidae</taxon>
        <taxon>Chaetothyriales</taxon>
        <taxon>Herpotrichiellaceae</taxon>
        <taxon>Exophiala</taxon>
    </lineage>
</organism>
<dbReference type="STRING" id="91928.A0A0D2BF00"/>
<evidence type="ECO:0000313" key="4">
    <source>
        <dbReference type="EMBL" id="KIW09934.1"/>
    </source>
</evidence>
<evidence type="ECO:0000259" key="2">
    <source>
        <dbReference type="Pfam" id="PF14295"/>
    </source>
</evidence>
<dbReference type="GeneID" id="27338793"/>
<keyword evidence="5" id="KW-1185">Reference proteome</keyword>
<protein>
    <recommendedName>
        <fullName evidence="6">Apple domain-containing protein</fullName>
    </recommendedName>
</protein>
<evidence type="ECO:0000256" key="1">
    <source>
        <dbReference type="SAM" id="MobiDB-lite"/>
    </source>
</evidence>
<evidence type="ECO:0008006" key="6">
    <source>
        <dbReference type="Google" id="ProtNLM"/>
    </source>
</evidence>
<dbReference type="Proteomes" id="UP000053328">
    <property type="component" value="Unassembled WGS sequence"/>
</dbReference>
<feature type="domain" description="DUF7908" evidence="3">
    <location>
        <begin position="11"/>
        <end position="125"/>
    </location>
</feature>
<feature type="domain" description="Apple" evidence="2">
    <location>
        <begin position="450"/>
        <end position="470"/>
    </location>
</feature>
<feature type="region of interest" description="Disordered" evidence="1">
    <location>
        <begin position="136"/>
        <end position="293"/>
    </location>
</feature>
<dbReference type="Pfam" id="PF14295">
    <property type="entry name" value="PAN_4"/>
    <property type="match status" value="3"/>
</dbReference>